<proteinExistence type="predicted"/>
<organism evidence="2">
    <name type="scientific">Panicum hallii</name>
    <dbReference type="NCBI Taxonomy" id="206008"/>
    <lineage>
        <taxon>Eukaryota</taxon>
        <taxon>Viridiplantae</taxon>
        <taxon>Streptophyta</taxon>
        <taxon>Embryophyta</taxon>
        <taxon>Tracheophyta</taxon>
        <taxon>Spermatophyta</taxon>
        <taxon>Magnoliopsida</taxon>
        <taxon>Liliopsida</taxon>
        <taxon>Poales</taxon>
        <taxon>Poaceae</taxon>
        <taxon>PACMAD clade</taxon>
        <taxon>Panicoideae</taxon>
        <taxon>Panicodae</taxon>
        <taxon>Paniceae</taxon>
        <taxon>Panicinae</taxon>
        <taxon>Panicum</taxon>
        <taxon>Panicum sect. Panicum</taxon>
    </lineage>
</organism>
<keyword evidence="1" id="KW-0472">Membrane</keyword>
<evidence type="ECO:0000256" key="1">
    <source>
        <dbReference type="SAM" id="Phobius"/>
    </source>
</evidence>
<dbReference type="Proteomes" id="UP000243499">
    <property type="component" value="Chromosome 5"/>
</dbReference>
<reference evidence="2" key="1">
    <citation type="submission" date="2018-04" db="EMBL/GenBank/DDBJ databases">
        <title>WGS assembly of Panicum hallii.</title>
        <authorList>
            <person name="Lovell J."/>
            <person name="Jenkins J."/>
            <person name="Lowry D."/>
            <person name="Mamidi S."/>
            <person name="Sreedasyam A."/>
            <person name="Weng X."/>
            <person name="Barry K."/>
            <person name="Bonette J."/>
            <person name="Campitelli B."/>
            <person name="Daum C."/>
            <person name="Gordon S."/>
            <person name="Gould B."/>
            <person name="Lipzen A."/>
            <person name="Macqueen A."/>
            <person name="Palacio-Mejia J."/>
            <person name="Plott C."/>
            <person name="Shakirov E."/>
            <person name="Shu S."/>
            <person name="Yoshinaga Y."/>
            <person name="Zane M."/>
            <person name="Rokhsar D."/>
            <person name="Grimwood J."/>
            <person name="Schmutz J."/>
            <person name="Juenger T."/>
        </authorList>
    </citation>
    <scope>NUCLEOTIDE SEQUENCE [LARGE SCALE GENOMIC DNA]</scope>
    <source>
        <strain evidence="2">FIL2</strain>
    </source>
</reference>
<name>A0A2S3HUS5_9POAL</name>
<dbReference type="EMBL" id="CM008050">
    <property type="protein sequence ID" value="PAN30266.1"/>
    <property type="molecule type" value="Genomic_DNA"/>
</dbReference>
<dbReference type="Gramene" id="PAN30266">
    <property type="protein sequence ID" value="PAN30266"/>
    <property type="gene ID" value="PAHAL_5G355700"/>
</dbReference>
<sequence length="58" mass="6509">MCRSIDIRTPSLFCQFISVTLIWHLIMFSGISLNRTLPKSQRAFTPLPLPSGAIVCET</sequence>
<keyword evidence="1" id="KW-0812">Transmembrane</keyword>
<evidence type="ECO:0000313" key="2">
    <source>
        <dbReference type="EMBL" id="PAN30266.1"/>
    </source>
</evidence>
<gene>
    <name evidence="2" type="ORF">PAHAL_5G355700</name>
</gene>
<protein>
    <submittedName>
        <fullName evidence="2">Uncharacterized protein</fullName>
    </submittedName>
</protein>
<accession>A0A2S3HUS5</accession>
<dbReference type="AlphaFoldDB" id="A0A2S3HUS5"/>
<feature type="transmembrane region" description="Helical" evidence="1">
    <location>
        <begin position="12"/>
        <end position="33"/>
    </location>
</feature>
<keyword evidence="1" id="KW-1133">Transmembrane helix</keyword>